<protein>
    <submittedName>
        <fullName evidence="2">Uncharacterized protein</fullName>
    </submittedName>
</protein>
<keyword evidence="3" id="KW-1185">Reference proteome</keyword>
<feature type="compositionally biased region" description="Acidic residues" evidence="1">
    <location>
        <begin position="357"/>
        <end position="366"/>
    </location>
</feature>
<dbReference type="OrthoDB" id="3903495at2759"/>
<reference evidence="2" key="1">
    <citation type="submission" date="2021-07" db="EMBL/GenBank/DDBJ databases">
        <title>Elsinoe batatas strain:CRI-CJ2 Genome sequencing and assembly.</title>
        <authorList>
            <person name="Huang L."/>
        </authorList>
    </citation>
    <scope>NUCLEOTIDE SEQUENCE</scope>
    <source>
        <strain evidence="2">CRI-CJ2</strain>
    </source>
</reference>
<evidence type="ECO:0000313" key="3">
    <source>
        <dbReference type="Proteomes" id="UP000809789"/>
    </source>
</evidence>
<feature type="region of interest" description="Disordered" evidence="1">
    <location>
        <begin position="233"/>
        <end position="253"/>
    </location>
</feature>
<proteinExistence type="predicted"/>
<dbReference type="EMBL" id="JAESVG020000010">
    <property type="protein sequence ID" value="KAG8623030.1"/>
    <property type="molecule type" value="Genomic_DNA"/>
</dbReference>
<gene>
    <name evidence="2" type="ORF">KVT40_008006</name>
</gene>
<feature type="region of interest" description="Disordered" evidence="1">
    <location>
        <begin position="357"/>
        <end position="391"/>
    </location>
</feature>
<comment type="caution">
    <text evidence="2">The sequence shown here is derived from an EMBL/GenBank/DDBJ whole genome shotgun (WGS) entry which is preliminary data.</text>
</comment>
<dbReference type="AlphaFoldDB" id="A0A8K0KTJ4"/>
<dbReference type="Proteomes" id="UP000809789">
    <property type="component" value="Unassembled WGS sequence"/>
</dbReference>
<evidence type="ECO:0000256" key="1">
    <source>
        <dbReference type="SAM" id="MobiDB-lite"/>
    </source>
</evidence>
<sequence length="427" mass="46610">MDSAVPSLDKDRFRTVRITGCLNDMTAYDITKQITSGIITHITQSVMSKGLPIHTVLITFLTAEAAKRCADHFNTTSPILNILTQGARGNIRAELESCTILHGHYASALETNTISRVLLLTKLNPKITHAAVALNLTNSFKQVYGMAPVLEHNDILAIETVRKQDGSRDLRVHFNSFKNAIRGYRAVKDKDLFEGCEPVFDADPCDPEAGARLEFKQNVPGWVEDDTVLEPHERSHMRSYVPVSSPRKSSSYVQGSGTAAKGWMEFAGAKAKALRSGSQDDRTGEVEEDHVVGEKVVAEDTVGLGIDMGDHDADFSDAVGAAEVSSESTEFHEATEMPDQDKVVDAGRRDSVLMDEIAPDDEDEDLEWHANPMKGPDGEEDGDTDHDGPKHFEAAESALIAGIEEMSFSPEIGLGACFEPQQLSLLD</sequence>
<organism evidence="2 3">
    <name type="scientific">Elsinoe batatas</name>
    <dbReference type="NCBI Taxonomy" id="2601811"/>
    <lineage>
        <taxon>Eukaryota</taxon>
        <taxon>Fungi</taxon>
        <taxon>Dikarya</taxon>
        <taxon>Ascomycota</taxon>
        <taxon>Pezizomycotina</taxon>
        <taxon>Dothideomycetes</taxon>
        <taxon>Dothideomycetidae</taxon>
        <taxon>Myriangiales</taxon>
        <taxon>Elsinoaceae</taxon>
        <taxon>Elsinoe</taxon>
    </lineage>
</organism>
<evidence type="ECO:0000313" key="2">
    <source>
        <dbReference type="EMBL" id="KAG8623030.1"/>
    </source>
</evidence>
<name>A0A8K0KTJ4_9PEZI</name>
<accession>A0A8K0KTJ4</accession>